<name>A0A919XMP4_9BACL</name>
<gene>
    <name evidence="2" type="ORF">J2TS6_43710</name>
</gene>
<sequence length="67" mass="7968">MNRKLIDPIFQETPWEIIYDNAGRQIGEVYLLPSELRKEAGPYDPFHGIRRTGRPGKAKIQYRRRVR</sequence>
<accession>A0A919XMP4</accession>
<organism evidence="2 3">
    <name type="scientific">Paenibacillus albilobatus</name>
    <dbReference type="NCBI Taxonomy" id="2716884"/>
    <lineage>
        <taxon>Bacteria</taxon>
        <taxon>Bacillati</taxon>
        <taxon>Bacillota</taxon>
        <taxon>Bacilli</taxon>
        <taxon>Bacillales</taxon>
        <taxon>Paenibacillaceae</taxon>
        <taxon>Paenibacillus</taxon>
    </lineage>
</organism>
<feature type="region of interest" description="Disordered" evidence="1">
    <location>
        <begin position="43"/>
        <end position="67"/>
    </location>
</feature>
<keyword evidence="3" id="KW-1185">Reference proteome</keyword>
<dbReference type="EMBL" id="BORQ01000005">
    <property type="protein sequence ID" value="GIO33230.1"/>
    <property type="molecule type" value="Genomic_DNA"/>
</dbReference>
<comment type="caution">
    <text evidence="2">The sequence shown here is derived from an EMBL/GenBank/DDBJ whole genome shotgun (WGS) entry which is preliminary data.</text>
</comment>
<protein>
    <submittedName>
        <fullName evidence="2">Uncharacterized protein</fullName>
    </submittedName>
</protein>
<feature type="compositionally biased region" description="Basic residues" evidence="1">
    <location>
        <begin position="48"/>
        <end position="67"/>
    </location>
</feature>
<evidence type="ECO:0000313" key="2">
    <source>
        <dbReference type="EMBL" id="GIO33230.1"/>
    </source>
</evidence>
<proteinExistence type="predicted"/>
<dbReference type="Proteomes" id="UP000679779">
    <property type="component" value="Unassembled WGS sequence"/>
</dbReference>
<evidence type="ECO:0000256" key="1">
    <source>
        <dbReference type="SAM" id="MobiDB-lite"/>
    </source>
</evidence>
<evidence type="ECO:0000313" key="3">
    <source>
        <dbReference type="Proteomes" id="UP000679779"/>
    </source>
</evidence>
<dbReference type="AlphaFoldDB" id="A0A919XMP4"/>
<reference evidence="2" key="1">
    <citation type="submission" date="2021-03" db="EMBL/GenBank/DDBJ databases">
        <title>Antimicrobial resistance genes in bacteria isolated from Japanese honey, and their potential for conferring macrolide and lincosamide resistance in the American foulbrood pathogen Paenibacillus larvae.</title>
        <authorList>
            <person name="Okamoto M."/>
            <person name="Kumagai M."/>
            <person name="Kanamori H."/>
            <person name="Takamatsu D."/>
        </authorList>
    </citation>
    <scope>NUCLEOTIDE SEQUENCE</scope>
    <source>
        <strain evidence="2">J2TS6</strain>
    </source>
</reference>